<feature type="region of interest" description="Disordered" evidence="6">
    <location>
        <begin position="508"/>
        <end position="530"/>
    </location>
</feature>
<dbReference type="EMBL" id="AJWK01016339">
    <property type="status" value="NOT_ANNOTATED_CDS"/>
    <property type="molecule type" value="Genomic_DNA"/>
</dbReference>
<feature type="region of interest" description="Disordered" evidence="6">
    <location>
        <begin position="2378"/>
        <end position="2417"/>
    </location>
</feature>
<keyword evidence="3 5" id="KW-0863">Zinc-finger</keyword>
<dbReference type="Gene3D" id="2.10.230.10">
    <property type="entry name" value="Heat shock protein DnaJ, cysteine-rich domain"/>
    <property type="match status" value="1"/>
</dbReference>
<feature type="domain" description="CR-type" evidence="8">
    <location>
        <begin position="3049"/>
        <end position="3133"/>
    </location>
</feature>
<keyword evidence="10" id="KW-1185">Reference proteome</keyword>
<feature type="compositionally biased region" description="Polar residues" evidence="6">
    <location>
        <begin position="2701"/>
        <end position="2726"/>
    </location>
</feature>
<dbReference type="SUPFAM" id="SSF54001">
    <property type="entry name" value="Cysteine proteinases"/>
    <property type="match status" value="1"/>
</dbReference>
<dbReference type="FunFam" id="2.60.260.20:FF:000003">
    <property type="entry name" value="DnaJ subfamily A member 2"/>
    <property type="match status" value="1"/>
</dbReference>
<dbReference type="Pfam" id="PF00684">
    <property type="entry name" value="DnaJ_CXXCXGXG"/>
    <property type="match status" value="1"/>
</dbReference>
<evidence type="ECO:0000259" key="7">
    <source>
        <dbReference type="PROSITE" id="PS50076"/>
    </source>
</evidence>
<name>A0A1B0CKJ7_LUTLO</name>
<dbReference type="CDD" id="cd06257">
    <property type="entry name" value="DnaJ"/>
    <property type="match status" value="1"/>
</dbReference>
<evidence type="ECO:0000256" key="1">
    <source>
        <dbReference type="ARBA" id="ARBA00022723"/>
    </source>
</evidence>
<dbReference type="Pfam" id="PF03834">
    <property type="entry name" value="Rad10"/>
    <property type="match status" value="2"/>
</dbReference>
<feature type="compositionally biased region" description="Basic residues" evidence="6">
    <location>
        <begin position="2202"/>
        <end position="2222"/>
    </location>
</feature>
<dbReference type="PANTHER" id="PTHR43888">
    <property type="entry name" value="DNAJ-LIKE-2, ISOFORM A-RELATED"/>
    <property type="match status" value="1"/>
</dbReference>
<feature type="compositionally biased region" description="Basic and acidic residues" evidence="6">
    <location>
        <begin position="2187"/>
        <end position="2201"/>
    </location>
</feature>
<feature type="zinc finger region" description="CR-type" evidence="5">
    <location>
        <begin position="3049"/>
        <end position="3133"/>
    </location>
</feature>
<feature type="compositionally biased region" description="Polar residues" evidence="6">
    <location>
        <begin position="1156"/>
        <end position="1169"/>
    </location>
</feature>
<dbReference type="InterPro" id="IPR000904">
    <property type="entry name" value="Sec7_dom"/>
</dbReference>
<dbReference type="CDD" id="cd10719">
    <property type="entry name" value="DnaJ_zf"/>
    <property type="match status" value="1"/>
</dbReference>
<dbReference type="EMBL" id="AJWK01016338">
    <property type="status" value="NOT_ANNOTATED_CDS"/>
    <property type="molecule type" value="Genomic_DNA"/>
</dbReference>
<dbReference type="GO" id="GO:0006629">
    <property type="term" value="P:lipid metabolic process"/>
    <property type="evidence" value="ECO:0007669"/>
    <property type="project" value="InterPro"/>
</dbReference>
<dbReference type="PROSITE" id="PS51188">
    <property type="entry name" value="ZF_CR"/>
    <property type="match status" value="1"/>
</dbReference>
<dbReference type="VEuPathDB" id="VectorBase:LLONM1_005091"/>
<keyword evidence="1 5" id="KW-0479">Metal-binding</keyword>
<dbReference type="SUPFAM" id="SSF49493">
    <property type="entry name" value="HSP40/DnaJ peptide-binding domain"/>
    <property type="match status" value="2"/>
</dbReference>
<dbReference type="InterPro" id="IPR002921">
    <property type="entry name" value="Fungal_lipase-type"/>
</dbReference>
<feature type="region of interest" description="Disordered" evidence="6">
    <location>
        <begin position="2185"/>
        <end position="2241"/>
    </location>
</feature>
<dbReference type="VEuPathDB" id="VectorBase:LLONM1_000280"/>
<dbReference type="EMBL" id="AJWK01016341">
    <property type="status" value="NOT_ANNOTATED_CDS"/>
    <property type="molecule type" value="Genomic_DNA"/>
</dbReference>
<dbReference type="SUPFAM" id="SSF46565">
    <property type="entry name" value="Chaperone J-domain"/>
    <property type="match status" value="1"/>
</dbReference>
<feature type="region of interest" description="Disordered" evidence="6">
    <location>
        <begin position="2136"/>
        <end position="2162"/>
    </location>
</feature>
<dbReference type="SUPFAM" id="SSF53474">
    <property type="entry name" value="alpha/beta-Hydrolases"/>
    <property type="match status" value="1"/>
</dbReference>
<dbReference type="Pfam" id="PF00226">
    <property type="entry name" value="DnaJ"/>
    <property type="match status" value="1"/>
</dbReference>
<feature type="compositionally biased region" description="Basic and acidic residues" evidence="6">
    <location>
        <begin position="1125"/>
        <end position="1155"/>
    </location>
</feature>
<dbReference type="Pfam" id="PF01556">
    <property type="entry name" value="DnaJ_C"/>
    <property type="match status" value="1"/>
</dbReference>
<dbReference type="GO" id="GO:0005085">
    <property type="term" value="F:guanyl-nucleotide exchange factor activity"/>
    <property type="evidence" value="ECO:0007669"/>
    <property type="project" value="InterPro"/>
</dbReference>
<dbReference type="EnsemblMetazoa" id="LLOJ005134-RA">
    <property type="protein sequence ID" value="LLOJ005134-PA"/>
    <property type="gene ID" value="LLOJ005134"/>
</dbReference>
<dbReference type="InterPro" id="IPR001305">
    <property type="entry name" value="HSP_DnaJ_Cys-rich_dom"/>
</dbReference>
<feature type="compositionally biased region" description="Basic and acidic residues" evidence="6">
    <location>
        <begin position="2149"/>
        <end position="2162"/>
    </location>
</feature>
<dbReference type="InterPro" id="IPR032629">
    <property type="entry name" value="DCB_dom"/>
</dbReference>
<keyword evidence="2" id="KW-0677">Repeat</keyword>
<dbReference type="SMART" id="SM00222">
    <property type="entry name" value="Sec7"/>
    <property type="match status" value="1"/>
</dbReference>
<dbReference type="GO" id="GO:0030544">
    <property type="term" value="F:Hsp70 protein binding"/>
    <property type="evidence" value="ECO:0007669"/>
    <property type="project" value="InterPro"/>
</dbReference>
<dbReference type="VEuPathDB" id="VectorBase:LLONM1_006587"/>
<dbReference type="VEuPathDB" id="VectorBase:LLONM1_005418"/>
<dbReference type="Gene3D" id="3.90.70.10">
    <property type="entry name" value="Cysteine proteinases"/>
    <property type="match status" value="1"/>
</dbReference>
<feature type="region of interest" description="Disordered" evidence="6">
    <location>
        <begin position="2697"/>
        <end position="2726"/>
    </location>
</feature>
<dbReference type="EMBL" id="AJWK01016342">
    <property type="status" value="NOT_ANNOTATED_CDS"/>
    <property type="molecule type" value="Genomic_DNA"/>
</dbReference>
<dbReference type="VEuPathDB" id="VectorBase:LLONM1_009991"/>
<dbReference type="GO" id="GO:0051082">
    <property type="term" value="F:unfolded protein binding"/>
    <property type="evidence" value="ECO:0007669"/>
    <property type="project" value="InterPro"/>
</dbReference>
<dbReference type="InterPro" id="IPR011335">
    <property type="entry name" value="Restrct_endonuc-II-like"/>
</dbReference>
<feature type="region of interest" description="Disordered" evidence="6">
    <location>
        <begin position="1124"/>
        <end position="1176"/>
    </location>
</feature>
<dbReference type="SUPFAM" id="SSF57938">
    <property type="entry name" value="DnaJ/Hsp40 cysteine-rich domain"/>
    <property type="match status" value="1"/>
</dbReference>
<dbReference type="InterPro" id="IPR002939">
    <property type="entry name" value="DnaJ_C"/>
</dbReference>
<dbReference type="InterPro" id="IPR047260">
    <property type="entry name" value="ERCC1-like_central_dom"/>
</dbReference>
<reference evidence="9" key="1">
    <citation type="submission" date="2020-05" db="UniProtKB">
        <authorList>
            <consortium name="EnsemblMetazoa"/>
        </authorList>
    </citation>
    <scope>IDENTIFICATION</scope>
    <source>
        <strain evidence="9">Jacobina</strain>
    </source>
</reference>
<dbReference type="Proteomes" id="UP000092461">
    <property type="component" value="Unassembled WGS sequence"/>
</dbReference>
<feature type="compositionally biased region" description="Polar residues" evidence="6">
    <location>
        <begin position="2229"/>
        <end position="2240"/>
    </location>
</feature>
<dbReference type="Gene3D" id="2.60.260.20">
    <property type="entry name" value="Urease metallochaperone UreE, N-terminal domain"/>
    <property type="match status" value="2"/>
</dbReference>
<evidence type="ECO:0000313" key="9">
    <source>
        <dbReference type="EnsemblMetazoa" id="LLOJ005134-PA"/>
    </source>
</evidence>
<dbReference type="InterPro" id="IPR036869">
    <property type="entry name" value="J_dom_sf"/>
</dbReference>
<keyword evidence="4 5" id="KW-0862">Zinc</keyword>
<dbReference type="GO" id="GO:0006457">
    <property type="term" value="P:protein folding"/>
    <property type="evidence" value="ECO:0007669"/>
    <property type="project" value="InterPro"/>
</dbReference>
<dbReference type="CDD" id="cd10747">
    <property type="entry name" value="DnaJ_C"/>
    <property type="match status" value="1"/>
</dbReference>
<evidence type="ECO:0000256" key="2">
    <source>
        <dbReference type="ARBA" id="ARBA00022737"/>
    </source>
</evidence>
<dbReference type="PRINTS" id="PR00625">
    <property type="entry name" value="JDOMAIN"/>
</dbReference>
<dbReference type="InterPro" id="IPR035999">
    <property type="entry name" value="Sec7_dom_sf"/>
</dbReference>
<dbReference type="VEuPathDB" id="VectorBase:LLOJ005134"/>
<organism evidence="9 10">
    <name type="scientific">Lutzomyia longipalpis</name>
    <name type="common">Sand fly</name>
    <dbReference type="NCBI Taxonomy" id="7200"/>
    <lineage>
        <taxon>Eukaryota</taxon>
        <taxon>Metazoa</taxon>
        <taxon>Ecdysozoa</taxon>
        <taxon>Arthropoda</taxon>
        <taxon>Hexapoda</taxon>
        <taxon>Insecta</taxon>
        <taxon>Pterygota</taxon>
        <taxon>Neoptera</taxon>
        <taxon>Endopterygota</taxon>
        <taxon>Diptera</taxon>
        <taxon>Nematocera</taxon>
        <taxon>Psychodoidea</taxon>
        <taxon>Psychodidae</taxon>
        <taxon>Lutzomyia</taxon>
        <taxon>Lutzomyia</taxon>
    </lineage>
</organism>
<dbReference type="InterPro" id="IPR018253">
    <property type="entry name" value="DnaJ_domain_CS"/>
</dbReference>
<feature type="region of interest" description="Disordered" evidence="6">
    <location>
        <begin position="2976"/>
        <end position="3004"/>
    </location>
</feature>
<dbReference type="SUPFAM" id="SSF52980">
    <property type="entry name" value="Restriction endonuclease-like"/>
    <property type="match status" value="2"/>
</dbReference>
<dbReference type="InterPro" id="IPR044713">
    <property type="entry name" value="DNJA1/2-like"/>
</dbReference>
<dbReference type="InterPro" id="IPR008971">
    <property type="entry name" value="HSP40/DnaJ_pept-bd"/>
</dbReference>
<sequence length="3335" mass="373810">MEELFLNLIKEATGTKLSYLKQAAQSAYDKLCRQHGIHRDPSYDLRSVCLAPFQMALETRRPKFVTLALNGMHRVIRDERFYIGLEPEDDSLWLPAQLLRATANVTTAQSNEDTLVHVLRLFLAMACSPTCTLNGRLLIEILCRCGENWESGTRAVKAASLAAASQCLRTFSAFLKDETEEIMRTAPGALVTASQAAAVYNEVIPVMQWLCSRLVEPRMSGSPKRTESNGTLFLTECILTLTISLPRDVQCNPHFTAFLWQKFCPTLAASLGSPGRVNLDKKFTYRDALHIIESETRGFFTGPGLDGPQARCIYLTAIQLLRISGTQGSLRPMLEALFHRILLLPAPQNRTEPLRCVKEIFKSPERLVDLAVILYPDKSQGQSCSDDMALFRLIIDAMEECASVSPSGGSSEGALQSSVECIVALLGSLQVLSSSEVNDTIMPNQAMETINSRYTYLTEVDYTGPLTYQSMARLPAPYRDAVAVLRQNGFETSSASDSDAENIEADVVSNNSGDTEGPEEDAPTSSDEVSADLGWPYSYLETPTPIRSDGDIDRRHAREFAKQLTCDLVPKLLLLRSSVEVDEAMQEFASSICQQNTYTFSDFDYNLTILNADGIYLAIYSALLLSLQLTRAGHYENPDGNTIIPLSEQQFVTSVQNAGVLVYLSSAWLSELYQCILVTNPLCSLKSTDTDQFYCALTDMLCDAGGWGHTQMLSDWQRLQTVAKVQPEISERQMAAKKLARRLLTCCWDSMVTVLTAGLGDIEDMKSSRFVALSKKTLRTRRKQRNDGETLYATSLEGLHAAAKLSNSLNLQHLSGKILSLIAANVCQSHGPRIPTNQALSMDVILSGGLELGSFSPDCWLPVFSVAARKDSTIDELQRIYALAQQVFLMDNQREMLVSKSSNHEGKHIIDDRSYSFLLYPLPNGYGHNIDNFVIRIPYRNLVIGLLANQMLLQLVANLLLNVKADYELGFRSREMLLRCIKQYITSAFEFDSRPGLKFLMQKVSNIDFAANLYKQMISSWMVYFISLVDSYLTDIEVYKLTTEDLLYILESCSRVNTTTVKKKENFVRYLFCLQDAWNLICEEYLNQTNLHMTKTGKEDITTHERYEDRMVFCGDEKIDEDAEKELKEESGSHSKNPFHDNYKEDSDEDLREKLSTNSEKTSTDNAINGDSPDSAVSPEIEQQLVILIEIAWLAMGIVWLKEFYMDCPIAEAKEVMFGLIVCNFVTFGLVIVGHSLGAGTAAILAILLKNEYPSLQCFSYSPPGGLLSMPAVEYSKSFITAVVVGKDVVPRIGLHQMEALRADLINAIKRSIDPKWKTIACSVFCCGCGPEPTSVSQMSSRDDNINAYEEQRTNARNTSAHPNDSSIALTLHRPMYPPGRIIHVVRHHTTADEHKYENGWRHLLKKREPVYQAIWAKNTDFDEVLISPVMFKDHMPDKVLAALNKVVTTYGPRKPQRQYSKVFMVPMVYKKTDREVYEADLVPVSSTVIPLTVYEVSYGNGGKVSDDYKKTILKHLHSKMKIKPENPDKLITWEDEPHAALKNITRVCLLTDLTLMLAWSPEEAGKIIESYKMYENRSSDWIKERPADDSYTKEPHAALKNITRVCLLTDLTLMLAWSPEEAGKIIESYKMYENRSSDWIKERPADDSYTKVLWHLDTFRRSFRQLMNHVCGGQDCLFCALKELFSQLQTSSEPALCPEPLRRALASGPLAGRRFPLGCLGDAAECFELLLHRIHSHLSHEDSDACETSACVAHRRFAMRVVEQSVCECGANSEQLPFTQMVHYVSASALTSQSISFDQQSMTFGQLLRSAGNMGDIRDCPVKKEIYGNRLENQQTMRKRGMNSETADVYSLQQHYPSHHPNDGLSMPDHLNQPRRRDSGNWSGDRNSASSSSSTTLENPYLYLVGKRNVNVPPSPTRNGIHYDAGYDSYSLSSTDSYPPKVHNPQLAKIPESVVLSDECERLCMEADQLLEKSRLTEDAHDFETALVLCNAAAGKARAAMDAPYSNPHTMTFARMKHNTCVMRVRSLHRRILIEKGTDLTLKDSQPSQIPQDIRHVRDGSNSSIRQMRQSNKEKLFGLGKHFMNPISNSGNKDVKSYAEKGTKSIEIYATLPKQKKNLLKFVDTNDIVSVENVKQERESRSLLGRGRHSEDKEKRSRSEDRNKIIKEFSIAEPLLANAKDTLKKHKEEKDDKKEKDKSNKKQHKIRRKLLMGGLIKRKNRSMPDLTEGNNDQQKNPQDCSIAPTIVSHDDTSLVVNKMTPNNISGYLSEGHLEYQPPYVSIANPNLERSKLMRKSFHTSNRQLAVAKVPPPPPLRKSSSLTQAQTSELTTENIQAIQPFHQANPSNISTISSNTSMSEDSCQTVITTCAVVHQEQTPVKATEENHGSILDLPPYPSPPSSSCHSRQASEDFPPPPPSIDLEPFNEQLNQLHLLETHRNGITDISESKGMLPVIARNQMIPDKINEISVDVVDCPMITKLKQSEVGNMVNDLQKVRFDVAQSQIAEELREVEMLNAVVQQTLNGGQVAAKRPKKKSVSFCDHVILVATADEEEDDSFIPNPILERVLRTAINGGGPAGTDVVDTRVIQRMELKDEKLVENPGVDVPDSFGSQSHQNTHQEQPMPVNLATQGTDMKNYYSMDATRAAQMKQQLQNMQNFHNMTTAAVSEEMQRQLQLQQEENQKFSAMLMQETKRIDRFPNSPNTTNHPQYTGSPQMGNRSQYQSIPNGYLNGKINMYDTTADSAASPYMHALQYPQSGQMQYPAMQQRLMYPPNGYMVPVRGNHASNIYQKPPPPSPNFQSPPMPSGPPISSYSTYPYQSVPIVDQQAQQMHLYAQPPFKQFGQQTKKVSFDIDTKVNNEKLPSPPYPTVPQMTPSGDLNNTGFPQRVAISTYNSTAIVKASAKAIQCSLCRKTMSSKKNLYEILGVKETATQAEIKKAFKSLTKQHRQNTRPDAKERFNEVKHAFEILSDPGKREWYDEFGDDDEDAENAGEKKSSDSDEETNFNDMFGNMSLFSRLSNPGELGRKPKCEPLLARVEVTLEDLYNGNVTKNVSVRREVLCQDCNGMGAKVGGKVRKCDTCKGSGMEFEHHQMGFFINRVSTPCSGCHGQGNVINEEDKCSKCNGSRTLKEDKSIEVHIEPGMFHMQKIEFAGEGNHFPNHVAGDIIAVLDYVDHENFERAHDNLLIHKKISLVEALCGYRALIQHLDGRTLHIHNSPGDIIKSNTHLVVKNEGMPRFGRPTEKGDLLIKFSIQYPENSALSSENITMLKSILPSAPDFVMPEGENVEEVNMYDLEDMNFAEGNPFQSSDGHGDDDEDDEFGGGASGGIQCQTQ</sequence>
<proteinExistence type="predicted"/>
<evidence type="ECO:0000256" key="6">
    <source>
        <dbReference type="SAM" id="MobiDB-lite"/>
    </source>
</evidence>
<dbReference type="SMART" id="SM00271">
    <property type="entry name" value="DnaJ"/>
    <property type="match status" value="1"/>
</dbReference>
<dbReference type="InterPro" id="IPR029058">
    <property type="entry name" value="AB_hydrolase_fold"/>
</dbReference>
<dbReference type="PROSITE" id="PS00636">
    <property type="entry name" value="DNAJ_1"/>
    <property type="match status" value="1"/>
</dbReference>
<dbReference type="GO" id="GO:0006281">
    <property type="term" value="P:DNA repair"/>
    <property type="evidence" value="ECO:0007669"/>
    <property type="project" value="UniProtKB-ARBA"/>
</dbReference>
<dbReference type="Pfam" id="PF16213">
    <property type="entry name" value="DCB"/>
    <property type="match status" value="1"/>
</dbReference>
<dbReference type="CDD" id="cd00741">
    <property type="entry name" value="Lipase"/>
    <property type="match status" value="1"/>
</dbReference>
<feature type="compositionally biased region" description="Acidic residues" evidence="6">
    <location>
        <begin position="2980"/>
        <end position="2991"/>
    </location>
</feature>
<dbReference type="GO" id="GO:0032012">
    <property type="term" value="P:regulation of ARF protein signal transduction"/>
    <property type="evidence" value="ECO:0007669"/>
    <property type="project" value="InterPro"/>
</dbReference>
<accession>A0A1B0CKJ7</accession>
<protein>
    <submittedName>
        <fullName evidence="9">Uncharacterized protein</fullName>
    </submittedName>
</protein>
<feature type="domain" description="J" evidence="7">
    <location>
        <begin position="2921"/>
        <end position="2983"/>
    </location>
</feature>
<dbReference type="Pfam" id="PF01764">
    <property type="entry name" value="Lipase_3"/>
    <property type="match status" value="1"/>
</dbReference>
<evidence type="ECO:0000256" key="3">
    <source>
        <dbReference type="ARBA" id="ARBA00022771"/>
    </source>
</evidence>
<dbReference type="PROSITE" id="PS50076">
    <property type="entry name" value="DNAJ_2"/>
    <property type="match status" value="1"/>
</dbReference>
<dbReference type="GO" id="GO:0008270">
    <property type="term" value="F:zinc ion binding"/>
    <property type="evidence" value="ECO:0007669"/>
    <property type="project" value="UniProtKB-KW"/>
</dbReference>
<feature type="region of interest" description="Disordered" evidence="6">
    <location>
        <begin position="3301"/>
        <end position="3335"/>
    </location>
</feature>
<dbReference type="FunFam" id="2.10.230.10:FF:000001">
    <property type="entry name" value="DnaJ subfamily A member 2"/>
    <property type="match status" value="1"/>
</dbReference>
<feature type="region of interest" description="Disordered" evidence="6">
    <location>
        <begin position="1855"/>
        <end position="1897"/>
    </location>
</feature>
<dbReference type="InterPro" id="IPR036410">
    <property type="entry name" value="HSP_DnaJ_Cys-rich_dom_sf"/>
</dbReference>
<evidence type="ECO:0000313" key="10">
    <source>
        <dbReference type="Proteomes" id="UP000092461"/>
    </source>
</evidence>
<dbReference type="Gene3D" id="3.40.50.10130">
    <property type="match status" value="2"/>
</dbReference>
<evidence type="ECO:0000256" key="5">
    <source>
        <dbReference type="PROSITE-ProRule" id="PRU00546"/>
    </source>
</evidence>
<dbReference type="InterPro" id="IPR038765">
    <property type="entry name" value="Papain-like_cys_pep_sf"/>
</dbReference>
<evidence type="ECO:0000259" key="8">
    <source>
        <dbReference type="PROSITE" id="PS51188"/>
    </source>
</evidence>
<evidence type="ECO:0000256" key="4">
    <source>
        <dbReference type="ARBA" id="ARBA00022833"/>
    </source>
</evidence>
<dbReference type="InterPro" id="IPR001623">
    <property type="entry name" value="DnaJ_domain"/>
</dbReference>
<dbReference type="SUPFAM" id="SSF48425">
    <property type="entry name" value="Sec7 domain"/>
    <property type="match status" value="1"/>
</dbReference>
<dbReference type="Gene3D" id="3.40.50.1820">
    <property type="entry name" value="alpha/beta hydrolase"/>
    <property type="match status" value="1"/>
</dbReference>
<dbReference type="Gene3D" id="1.10.287.110">
    <property type="entry name" value="DnaJ domain"/>
    <property type="match status" value="1"/>
</dbReference>
<dbReference type="EMBL" id="AJWK01016340">
    <property type="status" value="NOT_ANNOTATED_CDS"/>
    <property type="molecule type" value="Genomic_DNA"/>
</dbReference>